<organism evidence="1">
    <name type="scientific">marine sediment metagenome</name>
    <dbReference type="NCBI Taxonomy" id="412755"/>
    <lineage>
        <taxon>unclassified sequences</taxon>
        <taxon>metagenomes</taxon>
        <taxon>ecological metagenomes</taxon>
    </lineage>
</organism>
<sequence>PTNVTYIRKNITLNFRVTDHADTSLACYKEVNNTGQVSVGSIANNSEYIEGINFTESNHNINITCTDSDGLNDSKIVYFSNIYYNITDNRTYDTADIYEANSTDYAIEVRVAPFLYISSCPTTYLHLTNETTKTDVKITASSNNLGNYRCNYTASTNMYLINKNNTNVTHRWNISLSEIGRKYTSWLNQTILYNFYPISQVATPSSQIEGEDVEINVTAYEGNSVPNIAINITLNDTDIETTKIGDYYRAVYTIPPLFADTTYEYYSTMNVSYTHPNKVSAADFYFRNLTNSSFNAF</sequence>
<feature type="non-terminal residue" evidence="1">
    <location>
        <position position="1"/>
    </location>
</feature>
<comment type="caution">
    <text evidence="1">The sequence shown here is derived from an EMBL/GenBank/DDBJ whole genome shotgun (WGS) entry which is preliminary data.</text>
</comment>
<reference evidence="1" key="1">
    <citation type="journal article" date="2014" name="Front. Microbiol.">
        <title>High frequency of phylogenetically diverse reductive dehalogenase-homologous genes in deep subseafloor sedimentary metagenomes.</title>
        <authorList>
            <person name="Kawai M."/>
            <person name="Futagami T."/>
            <person name="Toyoda A."/>
            <person name="Takaki Y."/>
            <person name="Nishi S."/>
            <person name="Hori S."/>
            <person name="Arai W."/>
            <person name="Tsubouchi T."/>
            <person name="Morono Y."/>
            <person name="Uchiyama I."/>
            <person name="Ito T."/>
            <person name="Fujiyama A."/>
            <person name="Inagaki F."/>
            <person name="Takami H."/>
        </authorList>
    </citation>
    <scope>NUCLEOTIDE SEQUENCE</scope>
    <source>
        <strain evidence="1">Expedition CK06-06</strain>
    </source>
</reference>
<name>X1BQ51_9ZZZZ</name>
<gene>
    <name evidence="1" type="ORF">S01H4_33909</name>
</gene>
<proteinExistence type="predicted"/>
<dbReference type="EMBL" id="BART01017894">
    <property type="protein sequence ID" value="GAG83322.1"/>
    <property type="molecule type" value="Genomic_DNA"/>
</dbReference>
<protein>
    <submittedName>
        <fullName evidence="1">Uncharacterized protein</fullName>
    </submittedName>
</protein>
<feature type="non-terminal residue" evidence="1">
    <location>
        <position position="297"/>
    </location>
</feature>
<dbReference type="AlphaFoldDB" id="X1BQ51"/>
<accession>X1BQ51</accession>
<evidence type="ECO:0000313" key="1">
    <source>
        <dbReference type="EMBL" id="GAG83322.1"/>
    </source>
</evidence>